<keyword evidence="3" id="KW-1185">Reference proteome</keyword>
<dbReference type="NCBIfam" id="TIGR01764">
    <property type="entry name" value="excise"/>
    <property type="match status" value="1"/>
</dbReference>
<proteinExistence type="predicted"/>
<protein>
    <recommendedName>
        <fullName evidence="1">Helix-turn-helix domain-containing protein</fullName>
    </recommendedName>
</protein>
<dbReference type="RefSeq" id="WP_020582995.1">
    <property type="nucleotide sequence ID" value="NZ_JOJP01000001.1"/>
</dbReference>
<dbReference type="EMBL" id="JOJP01000001">
    <property type="protein sequence ID" value="KEI71402.1"/>
    <property type="molecule type" value="Genomic_DNA"/>
</dbReference>
<dbReference type="Proteomes" id="UP000027997">
    <property type="component" value="Unassembled WGS sequence"/>
</dbReference>
<dbReference type="GO" id="GO:0003677">
    <property type="term" value="F:DNA binding"/>
    <property type="evidence" value="ECO:0007669"/>
    <property type="project" value="InterPro"/>
</dbReference>
<evidence type="ECO:0000313" key="3">
    <source>
        <dbReference type="Proteomes" id="UP000027997"/>
    </source>
</evidence>
<evidence type="ECO:0000313" key="2">
    <source>
        <dbReference type="EMBL" id="KEI71402.1"/>
    </source>
</evidence>
<comment type="caution">
    <text evidence="2">The sequence shown here is derived from an EMBL/GenBank/DDBJ whole genome shotgun (WGS) entry which is preliminary data.</text>
</comment>
<evidence type="ECO:0000259" key="1">
    <source>
        <dbReference type="Pfam" id="PF12728"/>
    </source>
</evidence>
<dbReference type="AlphaFoldDB" id="A0A081KB76"/>
<organism evidence="2 3">
    <name type="scientific">Endozoicomonas elysicola</name>
    <dbReference type="NCBI Taxonomy" id="305900"/>
    <lineage>
        <taxon>Bacteria</taxon>
        <taxon>Pseudomonadati</taxon>
        <taxon>Pseudomonadota</taxon>
        <taxon>Gammaproteobacteria</taxon>
        <taxon>Oceanospirillales</taxon>
        <taxon>Endozoicomonadaceae</taxon>
        <taxon>Endozoicomonas</taxon>
    </lineage>
</organism>
<name>A0A081KB76_9GAMM</name>
<dbReference type="InterPro" id="IPR041657">
    <property type="entry name" value="HTH_17"/>
</dbReference>
<gene>
    <name evidence="2" type="ORF">GV64_12205</name>
</gene>
<feature type="domain" description="Helix-turn-helix" evidence="1">
    <location>
        <begin position="14"/>
        <end position="49"/>
    </location>
</feature>
<reference evidence="2 3" key="1">
    <citation type="submission" date="2014-06" db="EMBL/GenBank/DDBJ databases">
        <title>Whole Genome Sequences of Three Symbiotic Endozoicomonas Bacteria.</title>
        <authorList>
            <person name="Neave M.J."/>
            <person name="Apprill A."/>
            <person name="Voolstra C.R."/>
        </authorList>
    </citation>
    <scope>NUCLEOTIDE SEQUENCE [LARGE SCALE GENOMIC DNA]</scope>
    <source>
        <strain evidence="2 3">DSM 22380</strain>
    </source>
</reference>
<sequence length="61" mass="7107">MIEPNDGEYFIQSVESFAQRVGVSAETVRTWIKDNRIPTIKMGKRRLIDIRKLKAKLDNDD</sequence>
<dbReference type="InterPro" id="IPR009061">
    <property type="entry name" value="DNA-bd_dom_put_sf"/>
</dbReference>
<dbReference type="SUPFAM" id="SSF46955">
    <property type="entry name" value="Putative DNA-binding domain"/>
    <property type="match status" value="1"/>
</dbReference>
<dbReference type="InterPro" id="IPR010093">
    <property type="entry name" value="SinI_DNA-bd"/>
</dbReference>
<dbReference type="Pfam" id="PF12728">
    <property type="entry name" value="HTH_17"/>
    <property type="match status" value="1"/>
</dbReference>
<accession>A0A081KB76</accession>